<feature type="region of interest" description="Disordered" evidence="1">
    <location>
        <begin position="1"/>
        <end position="23"/>
    </location>
</feature>
<dbReference type="AlphaFoldDB" id="A0A392PQT9"/>
<comment type="caution">
    <text evidence="2">The sequence shown here is derived from an EMBL/GenBank/DDBJ whole genome shotgun (WGS) entry which is preliminary data.</text>
</comment>
<protein>
    <submittedName>
        <fullName evidence="2">Uncharacterized protein</fullName>
    </submittedName>
</protein>
<evidence type="ECO:0000313" key="3">
    <source>
        <dbReference type="Proteomes" id="UP000265520"/>
    </source>
</evidence>
<evidence type="ECO:0000256" key="1">
    <source>
        <dbReference type="SAM" id="MobiDB-lite"/>
    </source>
</evidence>
<feature type="non-terminal residue" evidence="2">
    <location>
        <position position="196"/>
    </location>
</feature>
<name>A0A392PQT9_9FABA</name>
<dbReference type="Proteomes" id="UP000265520">
    <property type="component" value="Unassembled WGS sequence"/>
</dbReference>
<accession>A0A392PQT9</accession>
<dbReference type="EMBL" id="LXQA010087626">
    <property type="protein sequence ID" value="MCI13285.1"/>
    <property type="molecule type" value="Genomic_DNA"/>
</dbReference>
<proteinExistence type="predicted"/>
<reference evidence="2 3" key="1">
    <citation type="journal article" date="2018" name="Front. Plant Sci.">
        <title>Red Clover (Trifolium pratense) and Zigzag Clover (T. medium) - A Picture of Genomic Similarities and Differences.</title>
        <authorList>
            <person name="Dluhosova J."/>
            <person name="Istvanek J."/>
            <person name="Nedelnik J."/>
            <person name="Repkova J."/>
        </authorList>
    </citation>
    <scope>NUCLEOTIDE SEQUENCE [LARGE SCALE GENOMIC DNA]</scope>
    <source>
        <strain evidence="3">cv. 10/8</strain>
        <tissue evidence="2">Leaf</tissue>
    </source>
</reference>
<feature type="compositionally biased region" description="Low complexity" evidence="1">
    <location>
        <begin position="91"/>
        <end position="101"/>
    </location>
</feature>
<evidence type="ECO:0000313" key="2">
    <source>
        <dbReference type="EMBL" id="MCI13285.1"/>
    </source>
</evidence>
<sequence>MQESSSAGSAASPNRSEQPDIEEMWQLWRSEHGEQIVLEKVQQVFDAIIESRLSTMVKEVLHQQLLMPPPSYDQQQMLPPFPPHYDQRQESSSAVSVSAASTGQSQQPDIEEMWRLWDSQYDHIVQEKVQQAVREIIESTVRKMADEVLHQPMLMPPAGDAASLSTSLLSSADVASVSTSLLPTAVLAASSVPASI</sequence>
<feature type="region of interest" description="Disordered" evidence="1">
    <location>
        <begin position="71"/>
        <end position="109"/>
    </location>
</feature>
<keyword evidence="3" id="KW-1185">Reference proteome</keyword>
<feature type="compositionally biased region" description="Polar residues" evidence="1">
    <location>
        <begin position="1"/>
        <end position="16"/>
    </location>
</feature>
<organism evidence="2 3">
    <name type="scientific">Trifolium medium</name>
    <dbReference type="NCBI Taxonomy" id="97028"/>
    <lineage>
        <taxon>Eukaryota</taxon>
        <taxon>Viridiplantae</taxon>
        <taxon>Streptophyta</taxon>
        <taxon>Embryophyta</taxon>
        <taxon>Tracheophyta</taxon>
        <taxon>Spermatophyta</taxon>
        <taxon>Magnoliopsida</taxon>
        <taxon>eudicotyledons</taxon>
        <taxon>Gunneridae</taxon>
        <taxon>Pentapetalae</taxon>
        <taxon>rosids</taxon>
        <taxon>fabids</taxon>
        <taxon>Fabales</taxon>
        <taxon>Fabaceae</taxon>
        <taxon>Papilionoideae</taxon>
        <taxon>50 kb inversion clade</taxon>
        <taxon>NPAAA clade</taxon>
        <taxon>Hologalegina</taxon>
        <taxon>IRL clade</taxon>
        <taxon>Trifolieae</taxon>
        <taxon>Trifolium</taxon>
    </lineage>
</organism>